<protein>
    <submittedName>
        <fullName evidence="2">Uncharacterized protein</fullName>
    </submittedName>
</protein>
<feature type="compositionally biased region" description="Polar residues" evidence="1">
    <location>
        <begin position="95"/>
        <end position="110"/>
    </location>
</feature>
<dbReference type="EMBL" id="JBANRG010000039">
    <property type="protein sequence ID" value="KAK7448097.1"/>
    <property type="molecule type" value="Genomic_DNA"/>
</dbReference>
<feature type="region of interest" description="Disordered" evidence="1">
    <location>
        <begin position="80"/>
        <end position="110"/>
    </location>
</feature>
<gene>
    <name evidence="2" type="ORF">VKT23_013855</name>
</gene>
<accession>A0ABR1J5C9</accession>
<sequence length="266" mass="28836">MDTYSTGIISVDDAEYSSLKITRSPRTPPSMTPYPSISAPSPPLSLSSSLSSSPSPLPAVVAGDTRGVPVVVADDARDAPAVAADNTRSAPEGEQSPSQSGVTGGHIQTRSQLQYPTVSIRRPTRAILTSERTAPQISAASIPKPDGENGRPGRGGYSLKRVLNWNGKEYKRAQAFVKKTIEIKLVETIHLPFTVQPSTMLDIVRNEILQEFPSLRIYEDNWATDDFIRAALKYIHSRLKYNKLKVQAAQGQAVAIMQQGAGQRLP</sequence>
<feature type="region of interest" description="Disordered" evidence="1">
    <location>
        <begin position="129"/>
        <end position="155"/>
    </location>
</feature>
<evidence type="ECO:0000256" key="1">
    <source>
        <dbReference type="SAM" id="MobiDB-lite"/>
    </source>
</evidence>
<dbReference type="Proteomes" id="UP001498398">
    <property type="component" value="Unassembled WGS sequence"/>
</dbReference>
<reference evidence="2 3" key="1">
    <citation type="submission" date="2024-01" db="EMBL/GenBank/DDBJ databases">
        <title>A draft genome for the cacao thread blight pathogen Marasmiellus scandens.</title>
        <authorList>
            <person name="Baruah I.K."/>
            <person name="Leung J."/>
            <person name="Bukari Y."/>
            <person name="Amoako-Attah I."/>
            <person name="Meinhardt L.W."/>
            <person name="Bailey B.A."/>
            <person name="Cohen S.P."/>
        </authorList>
    </citation>
    <scope>NUCLEOTIDE SEQUENCE [LARGE SCALE GENOMIC DNA]</scope>
    <source>
        <strain evidence="2 3">GH-19</strain>
    </source>
</reference>
<organism evidence="2 3">
    <name type="scientific">Marasmiellus scandens</name>
    <dbReference type="NCBI Taxonomy" id="2682957"/>
    <lineage>
        <taxon>Eukaryota</taxon>
        <taxon>Fungi</taxon>
        <taxon>Dikarya</taxon>
        <taxon>Basidiomycota</taxon>
        <taxon>Agaricomycotina</taxon>
        <taxon>Agaricomycetes</taxon>
        <taxon>Agaricomycetidae</taxon>
        <taxon>Agaricales</taxon>
        <taxon>Marasmiineae</taxon>
        <taxon>Omphalotaceae</taxon>
        <taxon>Marasmiellus</taxon>
    </lineage>
</organism>
<evidence type="ECO:0000313" key="2">
    <source>
        <dbReference type="EMBL" id="KAK7448097.1"/>
    </source>
</evidence>
<name>A0ABR1J5C9_9AGAR</name>
<keyword evidence="3" id="KW-1185">Reference proteome</keyword>
<feature type="compositionally biased region" description="Polar residues" evidence="1">
    <location>
        <begin position="130"/>
        <end position="139"/>
    </location>
</feature>
<evidence type="ECO:0000313" key="3">
    <source>
        <dbReference type="Proteomes" id="UP001498398"/>
    </source>
</evidence>
<feature type="region of interest" description="Disordered" evidence="1">
    <location>
        <begin position="17"/>
        <end position="59"/>
    </location>
</feature>
<feature type="compositionally biased region" description="Low complexity" evidence="1">
    <location>
        <begin position="33"/>
        <end position="54"/>
    </location>
</feature>
<comment type="caution">
    <text evidence="2">The sequence shown here is derived from an EMBL/GenBank/DDBJ whole genome shotgun (WGS) entry which is preliminary data.</text>
</comment>
<proteinExistence type="predicted"/>